<keyword evidence="7" id="KW-1185">Reference proteome</keyword>
<dbReference type="GO" id="GO:0004540">
    <property type="term" value="F:RNA nuclease activity"/>
    <property type="evidence" value="ECO:0007669"/>
    <property type="project" value="InterPro"/>
</dbReference>
<evidence type="ECO:0000256" key="3">
    <source>
        <dbReference type="ARBA" id="ARBA00022722"/>
    </source>
</evidence>
<evidence type="ECO:0000313" key="6">
    <source>
        <dbReference type="EMBL" id="SHE26635.1"/>
    </source>
</evidence>
<gene>
    <name evidence="6" type="ORF">ACGLYG10_2888</name>
</gene>
<dbReference type="OrthoDB" id="159782at2"/>
<dbReference type="PANTHER" id="PTHR34139">
    <property type="entry name" value="UPF0331 PROTEIN MJ0127"/>
    <property type="match status" value="1"/>
</dbReference>
<keyword evidence="1" id="KW-0597">Phosphoprotein</keyword>
<name>A0A1M4S352_9ACTO</name>
<dbReference type="GO" id="GO:0000166">
    <property type="term" value="F:nucleotide binding"/>
    <property type="evidence" value="ECO:0007669"/>
    <property type="project" value="UniProtKB-KW"/>
</dbReference>
<reference evidence="7" key="1">
    <citation type="submission" date="2016-09" db="EMBL/GenBank/DDBJ databases">
        <authorList>
            <person name="Strepis N."/>
        </authorList>
    </citation>
    <scope>NUCLEOTIDE SEQUENCE [LARGE SCALE GENOMIC DNA]</scope>
</reference>
<proteinExistence type="predicted"/>
<keyword evidence="4" id="KW-0547">Nucleotide-binding</keyword>
<dbReference type="RefSeq" id="WP_073333461.1">
    <property type="nucleotide sequence ID" value="NZ_FQTT01000015.1"/>
</dbReference>
<accession>A0A1M4S352</accession>
<dbReference type="InterPro" id="IPR051813">
    <property type="entry name" value="HepT_RNase_toxin"/>
</dbReference>
<keyword evidence="5" id="KW-0378">Hydrolase</keyword>
<dbReference type="GO" id="GO:0016787">
    <property type="term" value="F:hydrolase activity"/>
    <property type="evidence" value="ECO:0007669"/>
    <property type="project" value="UniProtKB-KW"/>
</dbReference>
<keyword evidence="3" id="KW-0540">Nuclease</keyword>
<evidence type="ECO:0000256" key="1">
    <source>
        <dbReference type="ARBA" id="ARBA00022553"/>
    </source>
</evidence>
<evidence type="ECO:0000256" key="2">
    <source>
        <dbReference type="ARBA" id="ARBA00022649"/>
    </source>
</evidence>
<dbReference type="GO" id="GO:0110001">
    <property type="term" value="C:toxin-antitoxin complex"/>
    <property type="evidence" value="ECO:0007669"/>
    <property type="project" value="InterPro"/>
</dbReference>
<evidence type="ECO:0000256" key="4">
    <source>
        <dbReference type="ARBA" id="ARBA00022741"/>
    </source>
</evidence>
<dbReference type="Proteomes" id="UP000184291">
    <property type="component" value="Unassembled WGS sequence"/>
</dbReference>
<evidence type="ECO:0000256" key="5">
    <source>
        <dbReference type="ARBA" id="ARBA00022801"/>
    </source>
</evidence>
<sequence length="114" mass="12863">MSRSSARRVTDALQAIDRCRRYADALGSEDVDVADMAEDAIERNLQIIGEAVNHLPAEVTDQHPEIAWQQIRGFRNILVHQYFGVDVAVVREVVENYLPPLADVLRRHVVTDEG</sequence>
<organism evidence="6 7">
    <name type="scientific">Actinomyces glycerinitolerans</name>
    <dbReference type="NCBI Taxonomy" id="1892869"/>
    <lineage>
        <taxon>Bacteria</taxon>
        <taxon>Bacillati</taxon>
        <taxon>Actinomycetota</taxon>
        <taxon>Actinomycetes</taxon>
        <taxon>Actinomycetales</taxon>
        <taxon>Actinomycetaceae</taxon>
        <taxon>Actinomyces</taxon>
    </lineage>
</organism>
<dbReference type="PANTHER" id="PTHR34139:SF1">
    <property type="entry name" value="RNASE MJ1380-RELATED"/>
    <property type="match status" value="1"/>
</dbReference>
<evidence type="ECO:0000313" key="7">
    <source>
        <dbReference type="Proteomes" id="UP000184291"/>
    </source>
</evidence>
<dbReference type="AlphaFoldDB" id="A0A1M4S352"/>
<keyword evidence="2" id="KW-1277">Toxin-antitoxin system</keyword>
<dbReference type="STRING" id="1892869.ACGLYG10_2888"/>
<dbReference type="InterPro" id="IPR008201">
    <property type="entry name" value="HepT-like"/>
</dbReference>
<dbReference type="EMBL" id="FQTT01000015">
    <property type="protein sequence ID" value="SHE26635.1"/>
    <property type="molecule type" value="Genomic_DNA"/>
</dbReference>
<protein>
    <submittedName>
        <fullName evidence="6">Uncharacterized protein</fullName>
    </submittedName>
</protein>
<dbReference type="Pfam" id="PF01934">
    <property type="entry name" value="HepT-like"/>
    <property type="match status" value="1"/>
</dbReference>